<reference evidence="10" key="1">
    <citation type="submission" date="2020-11" db="EMBL/GenBank/DDBJ databases">
        <authorList>
            <person name="Tran Van P."/>
        </authorList>
    </citation>
    <scope>NUCLEOTIDE SEQUENCE</scope>
</reference>
<evidence type="ECO:0000256" key="2">
    <source>
        <dbReference type="ARBA" id="ARBA00022771"/>
    </source>
</evidence>
<keyword evidence="3" id="KW-0862">Zinc</keyword>
<accession>A0A7R9KDB7</accession>
<dbReference type="InterPro" id="IPR050234">
    <property type="entry name" value="Nuclear_hormone_rcpt_NR1"/>
</dbReference>
<evidence type="ECO:0000313" key="10">
    <source>
        <dbReference type="EMBL" id="CAD7619580.1"/>
    </source>
</evidence>
<dbReference type="GO" id="GO:0030154">
    <property type="term" value="P:cell differentiation"/>
    <property type="evidence" value="ECO:0007669"/>
    <property type="project" value="TreeGrafter"/>
</dbReference>
<dbReference type="GO" id="GO:0000122">
    <property type="term" value="P:negative regulation of transcription by RNA polymerase II"/>
    <property type="evidence" value="ECO:0007669"/>
    <property type="project" value="TreeGrafter"/>
</dbReference>
<dbReference type="OrthoDB" id="6159439at2759"/>
<dbReference type="PANTHER" id="PTHR24082:SF507">
    <property type="entry name" value="BILE ACID RECEPTOR-RELATED"/>
    <property type="match status" value="1"/>
</dbReference>
<evidence type="ECO:0000259" key="9">
    <source>
        <dbReference type="PROSITE" id="PS51030"/>
    </source>
</evidence>
<evidence type="ECO:0000256" key="5">
    <source>
        <dbReference type="ARBA" id="ARBA00023125"/>
    </source>
</evidence>
<dbReference type="SUPFAM" id="SSF48508">
    <property type="entry name" value="Nuclear receptor ligand-binding domain"/>
    <property type="match status" value="1"/>
</dbReference>
<organism evidence="10">
    <name type="scientific">Medioppia subpectinata</name>
    <dbReference type="NCBI Taxonomy" id="1979941"/>
    <lineage>
        <taxon>Eukaryota</taxon>
        <taxon>Metazoa</taxon>
        <taxon>Ecdysozoa</taxon>
        <taxon>Arthropoda</taxon>
        <taxon>Chelicerata</taxon>
        <taxon>Arachnida</taxon>
        <taxon>Acari</taxon>
        <taxon>Acariformes</taxon>
        <taxon>Sarcoptiformes</taxon>
        <taxon>Oribatida</taxon>
        <taxon>Brachypylina</taxon>
        <taxon>Oppioidea</taxon>
        <taxon>Oppiidae</taxon>
        <taxon>Medioppia</taxon>
    </lineage>
</organism>
<dbReference type="EMBL" id="OC854586">
    <property type="protein sequence ID" value="CAD7619580.1"/>
    <property type="molecule type" value="Genomic_DNA"/>
</dbReference>
<name>A0A7R9KDB7_9ACAR</name>
<dbReference type="CDD" id="cd06916">
    <property type="entry name" value="NR_DBD_like"/>
    <property type="match status" value="1"/>
</dbReference>
<keyword evidence="5" id="KW-0238">DNA-binding</keyword>
<dbReference type="PANTHER" id="PTHR24082">
    <property type="entry name" value="NUCLEAR HORMONE RECEPTOR"/>
    <property type="match status" value="1"/>
</dbReference>
<evidence type="ECO:0000256" key="4">
    <source>
        <dbReference type="ARBA" id="ARBA00023015"/>
    </source>
</evidence>
<evidence type="ECO:0000256" key="3">
    <source>
        <dbReference type="ARBA" id="ARBA00022833"/>
    </source>
</evidence>
<dbReference type="EMBL" id="CAJPIZ010000011">
    <property type="protein sequence ID" value="CAG2100010.1"/>
    <property type="molecule type" value="Genomic_DNA"/>
</dbReference>
<keyword evidence="2" id="KW-0863">Zinc-finger</keyword>
<dbReference type="SUPFAM" id="SSF57716">
    <property type="entry name" value="Glucocorticoid receptor-like (DNA-binding domain)"/>
    <property type="match status" value="1"/>
</dbReference>
<dbReference type="AlphaFoldDB" id="A0A7R9KDB7"/>
<dbReference type="GO" id="GO:0000978">
    <property type="term" value="F:RNA polymerase II cis-regulatory region sequence-specific DNA binding"/>
    <property type="evidence" value="ECO:0007669"/>
    <property type="project" value="TreeGrafter"/>
</dbReference>
<keyword evidence="11" id="KW-1185">Reference proteome</keyword>
<keyword evidence="7" id="KW-0675">Receptor</keyword>
<dbReference type="PRINTS" id="PR00047">
    <property type="entry name" value="STROIDFINGER"/>
</dbReference>
<dbReference type="GO" id="GO:0004879">
    <property type="term" value="F:nuclear receptor activity"/>
    <property type="evidence" value="ECO:0007669"/>
    <property type="project" value="TreeGrafter"/>
</dbReference>
<evidence type="ECO:0000256" key="8">
    <source>
        <dbReference type="ARBA" id="ARBA00023242"/>
    </source>
</evidence>
<dbReference type="SMART" id="SM00399">
    <property type="entry name" value="ZnF_C4"/>
    <property type="match status" value="1"/>
</dbReference>
<dbReference type="PROSITE" id="PS51030">
    <property type="entry name" value="NUCLEAR_REC_DBD_2"/>
    <property type="match status" value="1"/>
</dbReference>
<evidence type="ECO:0000313" key="11">
    <source>
        <dbReference type="Proteomes" id="UP000759131"/>
    </source>
</evidence>
<protein>
    <recommendedName>
        <fullName evidence="9">Nuclear receptor domain-containing protein</fullName>
    </recommendedName>
</protein>
<evidence type="ECO:0000256" key="7">
    <source>
        <dbReference type="ARBA" id="ARBA00023170"/>
    </source>
</evidence>
<dbReference type="InterPro" id="IPR035500">
    <property type="entry name" value="NHR-like_dom_sf"/>
</dbReference>
<gene>
    <name evidence="10" type="ORF">OSB1V03_LOCUS81</name>
</gene>
<dbReference type="GO" id="GO:0008270">
    <property type="term" value="F:zinc ion binding"/>
    <property type="evidence" value="ECO:0007669"/>
    <property type="project" value="UniProtKB-KW"/>
</dbReference>
<feature type="domain" description="Nuclear receptor" evidence="9">
    <location>
        <begin position="52"/>
        <end position="127"/>
    </location>
</feature>
<dbReference type="InterPro" id="IPR013088">
    <property type="entry name" value="Znf_NHR/GATA"/>
</dbReference>
<dbReference type="Pfam" id="PF00105">
    <property type="entry name" value="zf-C4"/>
    <property type="match status" value="1"/>
</dbReference>
<keyword evidence="6" id="KW-0804">Transcription</keyword>
<dbReference type="GO" id="GO:0045944">
    <property type="term" value="P:positive regulation of transcription by RNA polymerase II"/>
    <property type="evidence" value="ECO:0007669"/>
    <property type="project" value="TreeGrafter"/>
</dbReference>
<dbReference type="InterPro" id="IPR001628">
    <property type="entry name" value="Znf_hrmn_rcpt"/>
</dbReference>
<evidence type="ECO:0000256" key="1">
    <source>
        <dbReference type="ARBA" id="ARBA00022723"/>
    </source>
</evidence>
<keyword evidence="8" id="KW-0539">Nucleus</keyword>
<dbReference type="PROSITE" id="PS00031">
    <property type="entry name" value="NUCLEAR_REC_DBD_1"/>
    <property type="match status" value="1"/>
</dbReference>
<dbReference type="Proteomes" id="UP000759131">
    <property type="component" value="Unassembled WGS sequence"/>
</dbReference>
<sequence length="286" mass="32483">MSLFPNQTLTPAFLNKAAAVATSISSAPGAKITNAFGAIDFIKFMIKKMQRKKQCVVCGDIGIGKNFGAVTCEPCKVFFRRKILENKKQKCRLDGNCFIGMKTRKRCTSCRMKKCIQMGMKKEFVVNHDRNDSENTDTSDSISDTTSSLCNDTISCLSNDTFDEIISDCDKESNEVAIYTPNNINSRNDSIQKYETNNIDDIPVFSRLDDYKGFTDLETNRLTEVVVSSKLALIKYGCHEILTLRYSILYDINTDYWKWVWKSDTLASIVLFDPNRPNLMHRDVVK</sequence>
<proteinExistence type="predicted"/>
<dbReference type="Gene3D" id="3.30.50.10">
    <property type="entry name" value="Erythroid Transcription Factor GATA-1, subunit A"/>
    <property type="match status" value="1"/>
</dbReference>
<keyword evidence="1" id="KW-0479">Metal-binding</keyword>
<keyword evidence="4" id="KW-0805">Transcription regulation</keyword>
<evidence type="ECO:0000256" key="6">
    <source>
        <dbReference type="ARBA" id="ARBA00023163"/>
    </source>
</evidence>